<evidence type="ECO:0000313" key="3">
    <source>
        <dbReference type="Proteomes" id="UP000319257"/>
    </source>
</evidence>
<dbReference type="EMBL" id="SKBQ01000049">
    <property type="protein sequence ID" value="TPX11425.1"/>
    <property type="molecule type" value="Genomic_DNA"/>
</dbReference>
<name>A0A507ALE6_9PEZI</name>
<evidence type="ECO:0000313" key="2">
    <source>
        <dbReference type="EMBL" id="TPX11425.1"/>
    </source>
</evidence>
<dbReference type="Proteomes" id="UP000319257">
    <property type="component" value="Unassembled WGS sequence"/>
</dbReference>
<reference evidence="2 3" key="1">
    <citation type="submission" date="2019-06" db="EMBL/GenBank/DDBJ databases">
        <title>Draft genome sequence of the filamentous fungus Phialemoniopsis curvata isolated from diesel fuel.</title>
        <authorList>
            <person name="Varaljay V.A."/>
            <person name="Lyon W.J."/>
            <person name="Crouch A.L."/>
            <person name="Drake C.E."/>
            <person name="Hollomon J.M."/>
            <person name="Nadeau L.J."/>
            <person name="Nunn H.S."/>
            <person name="Stevenson B.S."/>
            <person name="Bojanowski C.L."/>
            <person name="Crookes-Goodson W.J."/>
        </authorList>
    </citation>
    <scope>NUCLEOTIDE SEQUENCE [LARGE SCALE GENOMIC DNA]</scope>
    <source>
        <strain evidence="2 3">D216</strain>
    </source>
</reference>
<evidence type="ECO:0000256" key="1">
    <source>
        <dbReference type="SAM" id="MobiDB-lite"/>
    </source>
</evidence>
<keyword evidence="3" id="KW-1185">Reference proteome</keyword>
<protein>
    <submittedName>
        <fullName evidence="2">Uncharacterized protein</fullName>
    </submittedName>
</protein>
<organism evidence="2 3">
    <name type="scientific">Thyridium curvatum</name>
    <dbReference type="NCBI Taxonomy" id="1093900"/>
    <lineage>
        <taxon>Eukaryota</taxon>
        <taxon>Fungi</taxon>
        <taxon>Dikarya</taxon>
        <taxon>Ascomycota</taxon>
        <taxon>Pezizomycotina</taxon>
        <taxon>Sordariomycetes</taxon>
        <taxon>Sordariomycetidae</taxon>
        <taxon>Thyridiales</taxon>
        <taxon>Thyridiaceae</taxon>
        <taxon>Thyridium</taxon>
    </lineage>
</organism>
<accession>A0A507ALE6</accession>
<feature type="compositionally biased region" description="Basic and acidic residues" evidence="1">
    <location>
        <begin position="114"/>
        <end position="127"/>
    </location>
</feature>
<gene>
    <name evidence="2" type="ORF">E0L32_007844</name>
</gene>
<feature type="compositionally biased region" description="Basic residues" evidence="1">
    <location>
        <begin position="64"/>
        <end position="76"/>
    </location>
</feature>
<comment type="caution">
    <text evidence="2">The sequence shown here is derived from an EMBL/GenBank/DDBJ whole genome shotgun (WGS) entry which is preliminary data.</text>
</comment>
<feature type="region of interest" description="Disordered" evidence="1">
    <location>
        <begin position="1"/>
        <end position="151"/>
    </location>
</feature>
<dbReference type="RefSeq" id="XP_030993136.1">
    <property type="nucleotide sequence ID" value="XM_031142633.1"/>
</dbReference>
<sequence length="151" mass="16452">MGNCFSSPRSRRSKGKHRSKKKLPRSRRHKTKPWNPARRGQTYIRKKYLTVNSRDYELQFVRPSTRRRRGSGKRHPGGGGQGGYVYQENYPQGYEGPHDGEGSSSSSSSTTVRDITDHNRPAGREGGSRAGSGSGDDNAGEGPSMSGAAAA</sequence>
<proteinExistence type="predicted"/>
<feature type="compositionally biased region" description="Basic residues" evidence="1">
    <location>
        <begin position="9"/>
        <end position="32"/>
    </location>
</feature>
<dbReference type="AlphaFoldDB" id="A0A507ALE6"/>
<dbReference type="InParanoid" id="A0A507ALE6"/>
<dbReference type="GeneID" id="41975291"/>